<feature type="transmembrane region" description="Helical" evidence="8">
    <location>
        <begin position="130"/>
        <end position="152"/>
    </location>
</feature>
<feature type="transmembrane region" description="Helical" evidence="8">
    <location>
        <begin position="277"/>
        <end position="297"/>
    </location>
</feature>
<comment type="subcellular location">
    <subcellularLocation>
        <location evidence="1">Cell inner membrane</location>
        <topology evidence="1">Multi-pass membrane protein</topology>
    </subcellularLocation>
    <subcellularLocation>
        <location evidence="8">Cell membrane</location>
        <topology evidence="8">Multi-pass membrane protein</topology>
    </subcellularLocation>
</comment>
<dbReference type="Gene3D" id="1.10.3720.10">
    <property type="entry name" value="MetI-like"/>
    <property type="match status" value="2"/>
</dbReference>
<dbReference type="InterPro" id="IPR035906">
    <property type="entry name" value="MetI-like_sf"/>
</dbReference>
<keyword evidence="7 8" id="KW-0472">Membrane</keyword>
<feature type="transmembrane region" description="Helical" evidence="8">
    <location>
        <begin position="96"/>
        <end position="118"/>
    </location>
</feature>
<proteinExistence type="inferred from homology"/>
<evidence type="ECO:0000256" key="6">
    <source>
        <dbReference type="ARBA" id="ARBA00022989"/>
    </source>
</evidence>
<dbReference type="GO" id="GO:0055085">
    <property type="term" value="P:transmembrane transport"/>
    <property type="evidence" value="ECO:0007669"/>
    <property type="project" value="InterPro"/>
</dbReference>
<evidence type="ECO:0000313" key="11">
    <source>
        <dbReference type="EMBL" id="SDM70806.1"/>
    </source>
</evidence>
<gene>
    <name evidence="11" type="ORF">SAMN05216259_101251</name>
</gene>
<accession>A0A1G9VFC4</accession>
<dbReference type="SUPFAM" id="SSF161098">
    <property type="entry name" value="MetI-like"/>
    <property type="match status" value="2"/>
</dbReference>
<evidence type="ECO:0000256" key="1">
    <source>
        <dbReference type="ARBA" id="ARBA00004429"/>
    </source>
</evidence>
<dbReference type="RefSeq" id="WP_093782333.1">
    <property type="nucleotide sequence ID" value="NZ_FNIE01000001.1"/>
</dbReference>
<feature type="transmembrane region" description="Helical" evidence="8">
    <location>
        <begin position="328"/>
        <end position="351"/>
    </location>
</feature>
<keyword evidence="12" id="KW-1185">Reference proteome</keyword>
<feature type="transmembrane region" description="Helical" evidence="8">
    <location>
        <begin position="453"/>
        <end position="475"/>
    </location>
</feature>
<dbReference type="OrthoDB" id="5100908at2"/>
<feature type="transmembrane region" description="Helical" evidence="8">
    <location>
        <begin position="227"/>
        <end position="247"/>
    </location>
</feature>
<keyword evidence="5 8" id="KW-0812">Transmembrane</keyword>
<keyword evidence="6 8" id="KW-1133">Transmembrane helix</keyword>
<feature type="transmembrane region" description="Helical" evidence="8">
    <location>
        <begin position="391"/>
        <end position="413"/>
    </location>
</feature>
<dbReference type="Proteomes" id="UP000199341">
    <property type="component" value="Unassembled WGS sequence"/>
</dbReference>
<feature type="transmembrane region" description="Helical" evidence="8">
    <location>
        <begin position="558"/>
        <end position="582"/>
    </location>
</feature>
<evidence type="ECO:0000256" key="2">
    <source>
        <dbReference type="ARBA" id="ARBA00022448"/>
    </source>
</evidence>
<comment type="similarity">
    <text evidence="8">Belongs to the binding-protein-dependent transport system permease family.</text>
</comment>
<evidence type="ECO:0000256" key="8">
    <source>
        <dbReference type="RuleBase" id="RU363032"/>
    </source>
</evidence>
<evidence type="ECO:0000256" key="9">
    <source>
        <dbReference type="SAM" id="MobiDB-lite"/>
    </source>
</evidence>
<evidence type="ECO:0000256" key="7">
    <source>
        <dbReference type="ARBA" id="ARBA00023136"/>
    </source>
</evidence>
<evidence type="ECO:0000259" key="10">
    <source>
        <dbReference type="PROSITE" id="PS50928"/>
    </source>
</evidence>
<feature type="transmembrane region" description="Helical" evidence="8">
    <location>
        <begin position="511"/>
        <end position="538"/>
    </location>
</feature>
<organism evidence="11 12">
    <name type="scientific">Actinacidiphila guanduensis</name>
    <dbReference type="NCBI Taxonomy" id="310781"/>
    <lineage>
        <taxon>Bacteria</taxon>
        <taxon>Bacillati</taxon>
        <taxon>Actinomycetota</taxon>
        <taxon>Actinomycetes</taxon>
        <taxon>Kitasatosporales</taxon>
        <taxon>Streptomycetaceae</taxon>
        <taxon>Actinacidiphila</taxon>
    </lineage>
</organism>
<keyword evidence="2 8" id="KW-0813">Transport</keyword>
<dbReference type="PANTHER" id="PTHR43357">
    <property type="entry name" value="INNER MEMBRANE ABC TRANSPORTER PERMEASE PROTEIN YDCV"/>
    <property type="match status" value="1"/>
</dbReference>
<protein>
    <submittedName>
        <fullName evidence="11">Iron(III) transport system permease protein</fullName>
    </submittedName>
</protein>
<feature type="domain" description="ABC transmembrane type-1" evidence="10">
    <location>
        <begin position="92"/>
        <end position="298"/>
    </location>
</feature>
<evidence type="ECO:0000256" key="4">
    <source>
        <dbReference type="ARBA" id="ARBA00022519"/>
    </source>
</evidence>
<dbReference type="STRING" id="310781.SAMN05216259_101251"/>
<feature type="transmembrane region" description="Helical" evidence="8">
    <location>
        <begin position="425"/>
        <end position="447"/>
    </location>
</feature>
<dbReference type="Pfam" id="PF00528">
    <property type="entry name" value="BPD_transp_1"/>
    <property type="match status" value="2"/>
</dbReference>
<dbReference type="GO" id="GO:0005886">
    <property type="term" value="C:plasma membrane"/>
    <property type="evidence" value="ECO:0007669"/>
    <property type="project" value="UniProtKB-SubCell"/>
</dbReference>
<keyword evidence="4" id="KW-0997">Cell inner membrane</keyword>
<evidence type="ECO:0000256" key="5">
    <source>
        <dbReference type="ARBA" id="ARBA00022692"/>
    </source>
</evidence>
<sequence length="592" mass="63670">MSLLSRSRPAPPPTLARPRPPRSTAGIRGWFRDPRNILLALVALVVAYLAIVPAATMAVASLQSQFLSTGPVTWTFRHYTETLGTSDFWTLVGNSFAYAGATAVISTVIGFGLAYLVSRTDTPAKFFAQIAAMVPLIIPGILNTVAWALLFAPHTGALNVLLRDVHLPAFDIYSLAGMVLVQSMHVTPVAFLMGTAAFSQMDSSLEEAALASGAPPLRVFRTITARLIRPAIMSAFLLMFVQTISTFEVPQLIGVPGRKFVFVSKIYNALQAFPTDYGTVGVIGVFILAVATLGLWLSRRLSGAGAAAQTISGKGFRPTVTELGRWRWAGLACFVLFFVVAVALPLLMLVWSSLLPGYEPPSVSALHHLTLSNYREIWHTPGLVASVRNSLITAVLAGAVVTVISALVAYITVKTKARGRGLLDGLATIPLAVPSVVMGVGILYWYLTAPIPLHLYGTLTILVIAFVTIGLPYGLRYIVPGMAQIKDELEEAAAASGASWPRTFWRIYVPLLVPSLAAAFLYTVIVAFREISAAIFLYTQGTQVVSVTIYQQWSNGSYPIVAALGVVIVVFLAVIVAIVRLLTRRFGLNRQG</sequence>
<evidence type="ECO:0000313" key="12">
    <source>
        <dbReference type="Proteomes" id="UP000199341"/>
    </source>
</evidence>
<evidence type="ECO:0000256" key="3">
    <source>
        <dbReference type="ARBA" id="ARBA00022475"/>
    </source>
</evidence>
<dbReference type="PROSITE" id="PS50928">
    <property type="entry name" value="ABC_TM1"/>
    <property type="match status" value="2"/>
</dbReference>
<feature type="transmembrane region" description="Helical" evidence="8">
    <location>
        <begin position="172"/>
        <end position="193"/>
    </location>
</feature>
<dbReference type="EMBL" id="FNIE01000001">
    <property type="protein sequence ID" value="SDM70806.1"/>
    <property type="molecule type" value="Genomic_DNA"/>
</dbReference>
<dbReference type="CDD" id="cd06261">
    <property type="entry name" value="TM_PBP2"/>
    <property type="match status" value="2"/>
</dbReference>
<name>A0A1G9VFC4_9ACTN</name>
<reference evidence="11 12" key="1">
    <citation type="submission" date="2016-10" db="EMBL/GenBank/DDBJ databases">
        <authorList>
            <person name="de Groot N.N."/>
        </authorList>
    </citation>
    <scope>NUCLEOTIDE SEQUENCE [LARGE SCALE GENOMIC DNA]</scope>
    <source>
        <strain evidence="11 12">CGMCC 4.2022</strain>
    </source>
</reference>
<feature type="region of interest" description="Disordered" evidence="9">
    <location>
        <begin position="1"/>
        <end position="21"/>
    </location>
</feature>
<feature type="domain" description="ABC transmembrane type-1" evidence="10">
    <location>
        <begin position="387"/>
        <end position="579"/>
    </location>
</feature>
<dbReference type="AlphaFoldDB" id="A0A1G9VFC4"/>
<keyword evidence="3" id="KW-1003">Cell membrane</keyword>
<feature type="transmembrane region" description="Helical" evidence="8">
    <location>
        <begin position="37"/>
        <end position="60"/>
    </location>
</feature>
<dbReference type="PANTHER" id="PTHR43357:SF4">
    <property type="entry name" value="INNER MEMBRANE ABC TRANSPORTER PERMEASE PROTEIN YDCV"/>
    <property type="match status" value="1"/>
</dbReference>
<dbReference type="InterPro" id="IPR000515">
    <property type="entry name" value="MetI-like"/>
</dbReference>